<proteinExistence type="predicted"/>
<evidence type="ECO:0000256" key="1">
    <source>
        <dbReference type="SAM" id="Phobius"/>
    </source>
</evidence>
<reference evidence="2" key="1">
    <citation type="submission" date="2018-11" db="EMBL/GenBank/DDBJ databases">
        <authorList>
            <consortium name="Genoscope - CEA"/>
            <person name="William W."/>
        </authorList>
    </citation>
    <scope>NUCLEOTIDE SEQUENCE</scope>
</reference>
<sequence length="46" mass="5204">MLIPQIPSLLLLWEKKSLGRVSVPVWLIILSDQLLIIALVSYCLTN</sequence>
<keyword evidence="1" id="KW-0472">Membrane</keyword>
<keyword evidence="1" id="KW-1133">Transmembrane helix</keyword>
<dbReference type="EMBL" id="LR031895">
    <property type="protein sequence ID" value="VDD65487.1"/>
    <property type="molecule type" value="Genomic_DNA"/>
</dbReference>
<organism evidence="2">
    <name type="scientific">Brassica oleracea</name>
    <name type="common">Wild cabbage</name>
    <dbReference type="NCBI Taxonomy" id="3712"/>
    <lineage>
        <taxon>Eukaryota</taxon>
        <taxon>Viridiplantae</taxon>
        <taxon>Streptophyta</taxon>
        <taxon>Embryophyta</taxon>
        <taxon>Tracheophyta</taxon>
        <taxon>Spermatophyta</taxon>
        <taxon>Magnoliopsida</taxon>
        <taxon>eudicotyledons</taxon>
        <taxon>Gunneridae</taxon>
        <taxon>Pentapetalae</taxon>
        <taxon>rosids</taxon>
        <taxon>malvids</taxon>
        <taxon>Brassicales</taxon>
        <taxon>Brassicaceae</taxon>
        <taxon>Brassiceae</taxon>
        <taxon>Brassica</taxon>
    </lineage>
</organism>
<protein>
    <submittedName>
        <fullName evidence="2">Uncharacterized protein</fullName>
    </submittedName>
</protein>
<evidence type="ECO:0000313" key="2">
    <source>
        <dbReference type="EMBL" id="VDD65487.1"/>
    </source>
</evidence>
<dbReference type="AlphaFoldDB" id="A0A3P6G3P3"/>
<feature type="transmembrane region" description="Helical" evidence="1">
    <location>
        <begin position="23"/>
        <end position="44"/>
    </location>
</feature>
<accession>A0A3P6G3P3</accession>
<name>A0A3P6G3P3_BRAOL</name>
<gene>
    <name evidence="2" type="ORF">BOLSC35T60715H</name>
</gene>
<keyword evidence="1" id="KW-0812">Transmembrane</keyword>